<feature type="region of interest" description="Disordered" evidence="2">
    <location>
        <begin position="129"/>
        <end position="153"/>
    </location>
</feature>
<comment type="caution">
    <text evidence="3">The sequence shown here is derived from an EMBL/GenBank/DDBJ whole genome shotgun (WGS) entry which is preliminary data.</text>
</comment>
<evidence type="ECO:0000313" key="4">
    <source>
        <dbReference type="Proteomes" id="UP000606193"/>
    </source>
</evidence>
<dbReference type="PANTHER" id="PTHR39161:SF1">
    <property type="entry name" value="ADAPTER PROTEIN MECA 1"/>
    <property type="match status" value="1"/>
</dbReference>
<dbReference type="PANTHER" id="PTHR39161">
    <property type="entry name" value="ADAPTER PROTEIN MECA"/>
    <property type="match status" value="1"/>
</dbReference>
<dbReference type="EMBL" id="JACRSX010000005">
    <property type="protein sequence ID" value="MBC8562190.1"/>
    <property type="molecule type" value="Genomic_DNA"/>
</dbReference>
<keyword evidence="4" id="KW-1185">Reference proteome</keyword>
<dbReference type="RefSeq" id="WP_249297688.1">
    <property type="nucleotide sequence ID" value="NZ_JACRSX010000005.1"/>
</dbReference>
<evidence type="ECO:0000256" key="2">
    <source>
        <dbReference type="SAM" id="MobiDB-lite"/>
    </source>
</evidence>
<dbReference type="Proteomes" id="UP000606193">
    <property type="component" value="Unassembled WGS sequence"/>
</dbReference>
<protein>
    <submittedName>
        <fullName evidence="3">Adaptor protein MecA</fullName>
    </submittedName>
</protein>
<dbReference type="InterPro" id="IPR008681">
    <property type="entry name" value="Neg-reg_MecA"/>
</dbReference>
<comment type="similarity">
    <text evidence="1">Belongs to the MecA family.</text>
</comment>
<gene>
    <name evidence="3" type="ORF">H8704_06035</name>
</gene>
<dbReference type="InterPro" id="IPR038471">
    <property type="entry name" value="MecA_C_sf"/>
</dbReference>
<evidence type="ECO:0000313" key="3">
    <source>
        <dbReference type="EMBL" id="MBC8562190.1"/>
    </source>
</evidence>
<evidence type="ECO:0000256" key="1">
    <source>
        <dbReference type="ARBA" id="ARBA00005397"/>
    </source>
</evidence>
<feature type="compositionally biased region" description="Polar residues" evidence="2">
    <location>
        <begin position="140"/>
        <end position="153"/>
    </location>
</feature>
<name>A0ABR7N1H9_9FIRM</name>
<organism evidence="3 4">
    <name type="scientific">Jutongia huaianensis</name>
    <dbReference type="NCBI Taxonomy" id="2763668"/>
    <lineage>
        <taxon>Bacteria</taxon>
        <taxon>Bacillati</taxon>
        <taxon>Bacillota</taxon>
        <taxon>Clostridia</taxon>
        <taxon>Lachnospirales</taxon>
        <taxon>Lachnospiraceae</taxon>
        <taxon>Jutongia</taxon>
    </lineage>
</organism>
<sequence>MHIEKINDHQIRCTLNQKDLSDRELRISELAYGSEKAKALFRDMMQQASYEFGFEAEDIPLMVEAIPMYPDSLVLVITKVDDPDELDTRFSHFTDDDSDFENTDMDDIDNVFTIEEDDMSDMDLFDSDILMEPEPPASDPASTTLPDDAGHSTSDGDFISLSEALGMERRPKTKDYTANRDVIKIFSFRNLQDLTDLAEYLVYTYYGSNTVYKDEKTGLYYLIAHKSEHSPEEFNKICNIMGEYGRPVHNMYASHSYYEEHYEPLIQEHALQVLASI</sequence>
<dbReference type="Gene3D" id="3.30.70.1950">
    <property type="match status" value="1"/>
</dbReference>
<reference evidence="3 4" key="1">
    <citation type="submission" date="2020-08" db="EMBL/GenBank/DDBJ databases">
        <title>Genome public.</title>
        <authorList>
            <person name="Liu C."/>
            <person name="Sun Q."/>
        </authorList>
    </citation>
    <scope>NUCLEOTIDE SEQUENCE [LARGE SCALE GENOMIC DNA]</scope>
    <source>
        <strain evidence="3 4">NSJ-37</strain>
    </source>
</reference>
<proteinExistence type="inferred from homology"/>
<dbReference type="Pfam" id="PF05389">
    <property type="entry name" value="MecA"/>
    <property type="match status" value="1"/>
</dbReference>
<accession>A0ABR7N1H9</accession>